<evidence type="ECO:0000313" key="2">
    <source>
        <dbReference type="EMBL" id="CAD7012637.1"/>
    </source>
</evidence>
<dbReference type="AlphaFoldDB" id="A0A811VBL5"/>
<dbReference type="Proteomes" id="UP000606786">
    <property type="component" value="Unassembled WGS sequence"/>
</dbReference>
<dbReference type="EMBL" id="CAJHJT010000056">
    <property type="protein sequence ID" value="CAD7012637.1"/>
    <property type="molecule type" value="Genomic_DNA"/>
</dbReference>
<accession>A0A811VBL5</accession>
<reference evidence="2" key="1">
    <citation type="submission" date="2020-11" db="EMBL/GenBank/DDBJ databases">
        <authorList>
            <person name="Whitehead M."/>
        </authorList>
    </citation>
    <scope>NUCLEOTIDE SEQUENCE</scope>
    <source>
        <strain evidence="2">EGII</strain>
    </source>
</reference>
<protein>
    <submittedName>
        <fullName evidence="2">(Mediterranean fruit fly) hypothetical protein</fullName>
    </submittedName>
</protein>
<organism evidence="2 3">
    <name type="scientific">Ceratitis capitata</name>
    <name type="common">Mediterranean fruit fly</name>
    <name type="synonym">Tephritis capitata</name>
    <dbReference type="NCBI Taxonomy" id="7213"/>
    <lineage>
        <taxon>Eukaryota</taxon>
        <taxon>Metazoa</taxon>
        <taxon>Ecdysozoa</taxon>
        <taxon>Arthropoda</taxon>
        <taxon>Hexapoda</taxon>
        <taxon>Insecta</taxon>
        <taxon>Pterygota</taxon>
        <taxon>Neoptera</taxon>
        <taxon>Endopterygota</taxon>
        <taxon>Diptera</taxon>
        <taxon>Brachycera</taxon>
        <taxon>Muscomorpha</taxon>
        <taxon>Tephritoidea</taxon>
        <taxon>Tephritidae</taxon>
        <taxon>Ceratitis</taxon>
        <taxon>Ceratitis</taxon>
    </lineage>
</organism>
<feature type="chain" id="PRO_5032846230" evidence="1">
    <location>
        <begin position="20"/>
        <end position="279"/>
    </location>
</feature>
<feature type="signal peptide" evidence="1">
    <location>
        <begin position="1"/>
        <end position="19"/>
    </location>
</feature>
<gene>
    <name evidence="2" type="ORF">CCAP1982_LOCUS20735</name>
</gene>
<evidence type="ECO:0000256" key="1">
    <source>
        <dbReference type="SAM" id="SignalP"/>
    </source>
</evidence>
<proteinExistence type="predicted"/>
<dbReference type="PROSITE" id="PS51257">
    <property type="entry name" value="PROKAR_LIPOPROTEIN"/>
    <property type="match status" value="1"/>
</dbReference>
<name>A0A811VBL5_CERCA</name>
<keyword evidence="1" id="KW-0732">Signal</keyword>
<sequence length="279" mass="30779">MKFLLLFTIIATIACSSSAAILPNYHDMVVNEMDKEIAELYKKRDDRANADLSAAAEYFQAPHASKQNVGGKSVDCLSEAAVEYFKAPEWSQRHSKAQSLTAQKSLAAAAEYFKTPELPRKGLTASELEAAAAAYFSAPHLPESKIRTDPNEAVLAAAAEYFKAPKLSESKIRSDPNEAVLAAAAEYFRAPELSEPKLRRGTNDAVKAAAEYFRAPEAPSKKIIGLNSEPLSNLAWNLYLERKTTQSSPPSCCSNSLKRNQHICRRKSFKFSRESAIWK</sequence>
<comment type="caution">
    <text evidence="2">The sequence shown here is derived from an EMBL/GenBank/DDBJ whole genome shotgun (WGS) entry which is preliminary data.</text>
</comment>
<evidence type="ECO:0000313" key="3">
    <source>
        <dbReference type="Proteomes" id="UP000606786"/>
    </source>
</evidence>
<keyword evidence="3" id="KW-1185">Reference proteome</keyword>